<dbReference type="PANTHER" id="PTHR43422:SF3">
    <property type="entry name" value="THIAMINE THIAZOLE SYNTHASE"/>
    <property type="match status" value="1"/>
</dbReference>
<keyword evidence="1" id="KW-0503">Monooxygenase</keyword>
<dbReference type="RefSeq" id="WP_275034903.1">
    <property type="nucleotide sequence ID" value="NZ_CP118615.1"/>
</dbReference>
<evidence type="ECO:0000313" key="2">
    <source>
        <dbReference type="Proteomes" id="UP001219605"/>
    </source>
</evidence>
<organism evidence="1 2">
    <name type="scientific">Micromonospora cathayae</name>
    <dbReference type="NCBI Taxonomy" id="3028804"/>
    <lineage>
        <taxon>Bacteria</taxon>
        <taxon>Bacillati</taxon>
        <taxon>Actinomycetota</taxon>
        <taxon>Actinomycetes</taxon>
        <taxon>Micromonosporales</taxon>
        <taxon>Micromonosporaceae</taxon>
        <taxon>Micromonospora</taxon>
    </lineage>
</organism>
<dbReference type="EMBL" id="CP118615">
    <property type="protein sequence ID" value="WDZ87882.1"/>
    <property type="molecule type" value="Genomic_DNA"/>
</dbReference>
<sequence>MTSRSAVVIGASLGGLLTARALTDAYDKVTLIDRDLLPDHAVNRRGVPQGRQLHVLLVRGRRALEELLPGIGTELTARGVPTVDLHDQVHWYNDGYRMRRAPSSLHAYGLSRPLLEQVVRERVAALPGVTLVDGCEAVGLTTTPDRRRVTGVRLRDRDGVERVLTADLTVDAGGRGTRSPVWLAELGYPTAPEERVKVDVTYVTRVYRREPHHLEGLLGALTNAIPGQPRGGIVAPQEDDRFAVAISGVLGEEPPTDDAGMLSFADTLPAPQIGALLRSAQPLGAPAKMRFPASVRRRYERLRRFPAGYLVVADALCSFNPVYGQGITVAALEALLLRRLLRHGTDQPARPFFRQAARVIDGPWAISSGSDLRFPAVTGPRPARVRLVNAYLPRLHAAATRDPALGAAFLRVLNLVDPPTRLLAPAVLLRVLRAYHRAGRAGQRPSTTSIAR</sequence>
<dbReference type="GO" id="GO:0004497">
    <property type="term" value="F:monooxygenase activity"/>
    <property type="evidence" value="ECO:0007669"/>
    <property type="project" value="UniProtKB-KW"/>
</dbReference>
<keyword evidence="2" id="KW-1185">Reference proteome</keyword>
<name>A0ABY8A0P1_9ACTN</name>
<gene>
    <name evidence="1" type="ORF">PVK37_16455</name>
</gene>
<dbReference type="Proteomes" id="UP001219605">
    <property type="component" value="Chromosome"/>
</dbReference>
<reference evidence="1 2" key="1">
    <citation type="submission" date="2023-02" db="EMBL/GenBank/DDBJ databases">
        <authorList>
            <person name="Mo P."/>
        </authorList>
    </citation>
    <scope>NUCLEOTIDE SEQUENCE [LARGE SCALE GENOMIC DNA]</scope>
    <source>
        <strain evidence="1 2">HUAS 3</strain>
    </source>
</reference>
<dbReference type="InterPro" id="IPR036188">
    <property type="entry name" value="FAD/NAD-bd_sf"/>
</dbReference>
<keyword evidence="1" id="KW-0560">Oxidoreductase</keyword>
<dbReference type="PANTHER" id="PTHR43422">
    <property type="entry name" value="THIAMINE THIAZOLE SYNTHASE"/>
    <property type="match status" value="1"/>
</dbReference>
<accession>A0ABY8A0P1</accession>
<protein>
    <submittedName>
        <fullName evidence="1">Squalene monooxygenase</fullName>
    </submittedName>
</protein>
<evidence type="ECO:0000313" key="1">
    <source>
        <dbReference type="EMBL" id="WDZ87882.1"/>
    </source>
</evidence>
<dbReference type="Gene3D" id="3.50.50.60">
    <property type="entry name" value="FAD/NAD(P)-binding domain"/>
    <property type="match status" value="1"/>
</dbReference>
<proteinExistence type="predicted"/>
<dbReference type="SUPFAM" id="SSF51905">
    <property type="entry name" value="FAD/NAD(P)-binding domain"/>
    <property type="match status" value="1"/>
</dbReference>